<sequence>VGYGRCLTDKPGKNNLLQDTEFQQPPGQLYPVKRECEFGVWAQFQNFSPFHARGAGAGGVSMVP</sequence>
<dbReference type="AlphaFoldDB" id="A0AAV6TLC3"/>
<dbReference type="Proteomes" id="UP000827092">
    <property type="component" value="Unassembled WGS sequence"/>
</dbReference>
<proteinExistence type="predicted"/>
<accession>A0AAV6TLC3</accession>
<evidence type="ECO:0000313" key="2">
    <source>
        <dbReference type="Proteomes" id="UP000827092"/>
    </source>
</evidence>
<keyword evidence="2" id="KW-1185">Reference proteome</keyword>
<organism evidence="1 2">
    <name type="scientific">Oedothorax gibbosus</name>
    <dbReference type="NCBI Taxonomy" id="931172"/>
    <lineage>
        <taxon>Eukaryota</taxon>
        <taxon>Metazoa</taxon>
        <taxon>Ecdysozoa</taxon>
        <taxon>Arthropoda</taxon>
        <taxon>Chelicerata</taxon>
        <taxon>Arachnida</taxon>
        <taxon>Araneae</taxon>
        <taxon>Araneomorphae</taxon>
        <taxon>Entelegynae</taxon>
        <taxon>Araneoidea</taxon>
        <taxon>Linyphiidae</taxon>
        <taxon>Erigoninae</taxon>
        <taxon>Oedothorax</taxon>
    </lineage>
</organism>
<dbReference type="EMBL" id="JAFNEN010002678">
    <property type="protein sequence ID" value="KAG8172468.1"/>
    <property type="molecule type" value="Genomic_DNA"/>
</dbReference>
<gene>
    <name evidence="1" type="ORF">JTE90_001299</name>
</gene>
<feature type="non-terminal residue" evidence="1">
    <location>
        <position position="1"/>
    </location>
</feature>
<comment type="caution">
    <text evidence="1">The sequence shown here is derived from an EMBL/GenBank/DDBJ whole genome shotgun (WGS) entry which is preliminary data.</text>
</comment>
<reference evidence="1 2" key="1">
    <citation type="journal article" date="2022" name="Nat. Ecol. Evol.">
        <title>A masculinizing supergene underlies an exaggerated male reproductive morph in a spider.</title>
        <authorList>
            <person name="Hendrickx F."/>
            <person name="De Corte Z."/>
            <person name="Sonet G."/>
            <person name="Van Belleghem S.M."/>
            <person name="Kostlbacher S."/>
            <person name="Vangestel C."/>
        </authorList>
    </citation>
    <scope>NUCLEOTIDE SEQUENCE [LARGE SCALE GENOMIC DNA]</scope>
    <source>
        <strain evidence="1">W744_W776</strain>
    </source>
</reference>
<evidence type="ECO:0000313" key="1">
    <source>
        <dbReference type="EMBL" id="KAG8172468.1"/>
    </source>
</evidence>
<protein>
    <submittedName>
        <fullName evidence="1">Uncharacterized protein</fullName>
    </submittedName>
</protein>
<name>A0AAV6TLC3_9ARAC</name>